<reference evidence="1 2" key="1">
    <citation type="submission" date="2019-01" db="EMBL/GenBank/DDBJ databases">
        <authorList>
            <person name="Brito A."/>
        </authorList>
    </citation>
    <scope>NUCLEOTIDE SEQUENCE [LARGE SCALE GENOMIC DNA]</scope>
    <source>
        <strain evidence="1">1</strain>
    </source>
</reference>
<keyword evidence="2" id="KW-1185">Reference proteome</keyword>
<sequence length="69" mass="8137">MSLFCSIIIITRKTNNFAYGISKNRDYTAQIFPARNKQLTINIRETRSGLIRADLREYINRKEQESEII</sequence>
<name>A0A563W279_9CYAN</name>
<dbReference type="AlphaFoldDB" id="A0A563W279"/>
<proteinExistence type="predicted"/>
<gene>
    <name evidence="1" type="ORF">H1P_6460005</name>
</gene>
<organism evidence="1 2">
    <name type="scientific">Hyella patelloides LEGE 07179</name>
    <dbReference type="NCBI Taxonomy" id="945734"/>
    <lineage>
        <taxon>Bacteria</taxon>
        <taxon>Bacillati</taxon>
        <taxon>Cyanobacteriota</taxon>
        <taxon>Cyanophyceae</taxon>
        <taxon>Pleurocapsales</taxon>
        <taxon>Hyellaceae</taxon>
        <taxon>Hyella</taxon>
    </lineage>
</organism>
<dbReference type="EMBL" id="CAACVJ010000608">
    <property type="protein sequence ID" value="VEP17809.1"/>
    <property type="molecule type" value="Genomic_DNA"/>
</dbReference>
<protein>
    <submittedName>
        <fullName evidence="1">Uncharacterized protein</fullName>
    </submittedName>
</protein>
<evidence type="ECO:0000313" key="1">
    <source>
        <dbReference type="EMBL" id="VEP17809.1"/>
    </source>
</evidence>
<accession>A0A563W279</accession>
<evidence type="ECO:0000313" key="2">
    <source>
        <dbReference type="Proteomes" id="UP000320055"/>
    </source>
</evidence>
<dbReference type="Proteomes" id="UP000320055">
    <property type="component" value="Unassembled WGS sequence"/>
</dbReference>